<reference evidence="1 2" key="1">
    <citation type="journal article" date="2019" name="Sci. Rep.">
        <title>Orb-weaving spider Araneus ventricosus genome elucidates the spidroin gene catalogue.</title>
        <authorList>
            <person name="Kono N."/>
            <person name="Nakamura H."/>
            <person name="Ohtoshi R."/>
            <person name="Moran D.A.P."/>
            <person name="Shinohara A."/>
            <person name="Yoshida Y."/>
            <person name="Fujiwara M."/>
            <person name="Mori M."/>
            <person name="Tomita M."/>
            <person name="Arakawa K."/>
        </authorList>
    </citation>
    <scope>NUCLEOTIDE SEQUENCE [LARGE SCALE GENOMIC DNA]</scope>
</reference>
<gene>
    <name evidence="1" type="ORF">AVEN_38177_1</name>
</gene>
<keyword evidence="2" id="KW-1185">Reference proteome</keyword>
<dbReference type="Proteomes" id="UP000499080">
    <property type="component" value="Unassembled WGS sequence"/>
</dbReference>
<evidence type="ECO:0000313" key="2">
    <source>
        <dbReference type="Proteomes" id="UP000499080"/>
    </source>
</evidence>
<dbReference type="EMBL" id="BGPR01142826">
    <property type="protein sequence ID" value="GBN71210.1"/>
    <property type="molecule type" value="Genomic_DNA"/>
</dbReference>
<dbReference type="AlphaFoldDB" id="A0A4Y2R6T7"/>
<feature type="non-terminal residue" evidence="1">
    <location>
        <position position="1"/>
    </location>
</feature>
<sequence>ISLASFCLTDLETLCPILGLTVSAFQQASPIETDICPQRRVLSSDGRNNGLRRLSHR</sequence>
<name>A0A4Y2R6T7_ARAVE</name>
<evidence type="ECO:0000313" key="1">
    <source>
        <dbReference type="EMBL" id="GBN71210.1"/>
    </source>
</evidence>
<proteinExistence type="predicted"/>
<organism evidence="1 2">
    <name type="scientific">Araneus ventricosus</name>
    <name type="common">Orbweaver spider</name>
    <name type="synonym">Epeira ventricosa</name>
    <dbReference type="NCBI Taxonomy" id="182803"/>
    <lineage>
        <taxon>Eukaryota</taxon>
        <taxon>Metazoa</taxon>
        <taxon>Ecdysozoa</taxon>
        <taxon>Arthropoda</taxon>
        <taxon>Chelicerata</taxon>
        <taxon>Arachnida</taxon>
        <taxon>Araneae</taxon>
        <taxon>Araneomorphae</taxon>
        <taxon>Entelegynae</taxon>
        <taxon>Araneoidea</taxon>
        <taxon>Araneidae</taxon>
        <taxon>Araneus</taxon>
    </lineage>
</organism>
<accession>A0A4Y2R6T7</accession>
<comment type="caution">
    <text evidence="1">The sequence shown here is derived from an EMBL/GenBank/DDBJ whole genome shotgun (WGS) entry which is preliminary data.</text>
</comment>
<protein>
    <submittedName>
        <fullName evidence="1">Uncharacterized protein</fullName>
    </submittedName>
</protein>